<feature type="transmembrane region" description="Helical" evidence="1">
    <location>
        <begin position="6"/>
        <end position="26"/>
    </location>
</feature>
<name>A0A1H0IMX1_9SPHI</name>
<reference evidence="3" key="1">
    <citation type="submission" date="2016-10" db="EMBL/GenBank/DDBJ databases">
        <authorList>
            <person name="Varghese N."/>
            <person name="Submissions S."/>
        </authorList>
    </citation>
    <scope>NUCLEOTIDE SEQUENCE [LARGE SCALE GENOMIC DNA]</scope>
    <source>
        <strain evidence="3">DSM 19110</strain>
    </source>
</reference>
<keyword evidence="1" id="KW-1133">Transmembrane helix</keyword>
<dbReference type="Proteomes" id="UP000183200">
    <property type="component" value="Unassembled WGS sequence"/>
</dbReference>
<evidence type="ECO:0000313" key="2">
    <source>
        <dbReference type="EMBL" id="SDO32743.1"/>
    </source>
</evidence>
<evidence type="ECO:0000313" key="3">
    <source>
        <dbReference type="Proteomes" id="UP000183200"/>
    </source>
</evidence>
<gene>
    <name evidence="2" type="ORF">SAMN05421820_113209</name>
</gene>
<dbReference type="EMBL" id="FNGY01000013">
    <property type="protein sequence ID" value="SDO32743.1"/>
    <property type="molecule type" value="Genomic_DNA"/>
</dbReference>
<dbReference type="Gene3D" id="2.160.20.120">
    <property type="match status" value="1"/>
</dbReference>
<dbReference type="AlphaFoldDB" id="A0A1H0IMX1"/>
<sequence>MKLSTIFIIATAVVSLGMLTAYNFSLKASYQKGGYKDRFNEMEFSSVKGLTAVQINAANKFAINIEKGGKEGLWIRDRLKGFVKISQTGATLTIDLTDEGKKRNFNTNDDDIILFSNTLSTISTVPYFTKEEDEGGWRHGGGDIKIKGLKVDALNLLIGKFTSIYMNHVKTGMLKATVGEAGTGEAGLTVDSSNEIAFAELSVPGKSQISLLNPKIVKTHYNLSDSATVTLNGTALEGMKK</sequence>
<accession>A0A1H0IMX1</accession>
<keyword evidence="1" id="KW-0472">Membrane</keyword>
<evidence type="ECO:0000256" key="1">
    <source>
        <dbReference type="SAM" id="Phobius"/>
    </source>
</evidence>
<dbReference type="RefSeq" id="WP_143010571.1">
    <property type="nucleotide sequence ID" value="NZ_FNGY01000013.1"/>
</dbReference>
<protein>
    <submittedName>
        <fullName evidence="2">Uncharacterized protein</fullName>
    </submittedName>
</protein>
<organism evidence="2 3">
    <name type="scientific">Pedobacter steynii</name>
    <dbReference type="NCBI Taxonomy" id="430522"/>
    <lineage>
        <taxon>Bacteria</taxon>
        <taxon>Pseudomonadati</taxon>
        <taxon>Bacteroidota</taxon>
        <taxon>Sphingobacteriia</taxon>
        <taxon>Sphingobacteriales</taxon>
        <taxon>Sphingobacteriaceae</taxon>
        <taxon>Pedobacter</taxon>
    </lineage>
</organism>
<keyword evidence="1" id="KW-0812">Transmembrane</keyword>
<proteinExistence type="predicted"/>
<dbReference type="OrthoDB" id="850138at2"/>
<keyword evidence="3" id="KW-1185">Reference proteome</keyword>